<protein>
    <submittedName>
        <fullName evidence="2">Wsv206-like protein</fullName>
    </submittedName>
</protein>
<evidence type="ECO:0000256" key="1">
    <source>
        <dbReference type="SAM" id="MobiDB-lite"/>
    </source>
</evidence>
<dbReference type="EMBL" id="LC738875">
    <property type="protein sequence ID" value="BDT62448.1"/>
    <property type="molecule type" value="Genomic_DNA"/>
</dbReference>
<sequence>MPAEERDHSFITLSSVILKRLRRAIDHGDGLNINVEFGYGGARAMDVRWTSPASFDVWRAILLELRGTSSMVSYPRINLVGSSVGNLVLFSLSVLLPIAWRCCITSCRQNGGTGRDRRLTIDLHTFRSETGLNLFPESTCVCDALRRLLDVFLEENAADDHPLMRKTKTRNRSRFKTFLSTETTLHQLLGNHPHSASAYTRLYTEDRLRYMVVMFRAIVKLESKLCSFYILARRILLSVATRPFMSSEPLAHRCAFFVASQSLAVSEFRIDRWLDTGTPNTLIPLVSLLDRKKGRHEQSHELSQDAERFNRAMDLLLGSVDVRDMVMPVVSTVIMGVTPKRLLIKPGNESSASERDYFPTHRRPGQLCLVAYRERHVLDIMSPNVRSLPEFDSYIRSLQKQEEMKTQLDIIPGYCSNYVLELSPNSRHLFPSHRIAALVSGCSPPLPRDASASAHPKKRQQKLTRRQLHQRFRPFVNI</sequence>
<accession>A0A9C7BMQ3</accession>
<evidence type="ECO:0000313" key="2">
    <source>
        <dbReference type="EMBL" id="BDT62448.1"/>
    </source>
</evidence>
<name>A0A9C7BMQ3_9VIRU</name>
<feature type="region of interest" description="Disordered" evidence="1">
    <location>
        <begin position="446"/>
        <end position="465"/>
    </location>
</feature>
<organism evidence="2">
    <name type="scientific">Melicertus latisulcatus pemonivirus</name>
    <dbReference type="NCBI Taxonomy" id="2984278"/>
    <lineage>
        <taxon>Viruses</taxon>
        <taxon>Viruses incertae sedis</taxon>
        <taxon>Naldaviricetes</taxon>
        <taxon>Nimaviridae</taxon>
    </lineage>
</organism>
<feature type="compositionally biased region" description="Basic residues" evidence="1">
    <location>
        <begin position="455"/>
        <end position="465"/>
    </location>
</feature>
<reference evidence="2" key="1">
    <citation type="submission" date="2022-10" db="EMBL/GenBank/DDBJ databases">
        <title>Genome sequences of endogenous nimaviruses in decapod crustaceans.</title>
        <authorList>
            <person name="Kawato S."/>
            <person name="Nozaki R."/>
            <person name="Kondo H."/>
            <person name="Hirono I."/>
        </authorList>
    </citation>
    <scope>NUCLEOTIDE SEQUENCE</scope>
    <source>
        <strain evidence="2">Okinawa2016</strain>
    </source>
</reference>
<proteinExistence type="predicted"/>